<reference evidence="2" key="1">
    <citation type="journal article" date="2022" name="Environ. Microbiol.">
        <title>Geoalkalibacter halelectricus SAP #1 sp. nov. possessing extracellular electron transfer and mineral#reducing capabilities from a haloalkaline environment.</title>
        <authorList>
            <person name="Yadav S."/>
            <person name="Singh R."/>
            <person name="Sundharam S.S."/>
            <person name="Chaudhary S."/>
            <person name="Krishnamurthi S."/>
            <person name="Patil S.A."/>
        </authorList>
    </citation>
    <scope>NUCLEOTIDE SEQUENCE</scope>
    <source>
        <strain evidence="2">SAP-1</strain>
    </source>
</reference>
<feature type="region of interest" description="Disordered" evidence="1">
    <location>
        <begin position="1"/>
        <end position="34"/>
    </location>
</feature>
<organism evidence="2 3">
    <name type="scientific">Geoalkalibacter halelectricus</name>
    <dbReference type="NCBI Taxonomy" id="2847045"/>
    <lineage>
        <taxon>Bacteria</taxon>
        <taxon>Pseudomonadati</taxon>
        <taxon>Thermodesulfobacteriota</taxon>
        <taxon>Desulfuromonadia</taxon>
        <taxon>Desulfuromonadales</taxon>
        <taxon>Geoalkalibacteraceae</taxon>
        <taxon>Geoalkalibacter</taxon>
    </lineage>
</organism>
<dbReference type="Proteomes" id="UP001060414">
    <property type="component" value="Chromosome"/>
</dbReference>
<evidence type="ECO:0000313" key="3">
    <source>
        <dbReference type="Proteomes" id="UP001060414"/>
    </source>
</evidence>
<proteinExistence type="predicted"/>
<name>A0ABY5ZNU4_9BACT</name>
<evidence type="ECO:0000313" key="2">
    <source>
        <dbReference type="EMBL" id="UWZ79627.1"/>
    </source>
</evidence>
<dbReference type="RefSeq" id="WP_260747979.1">
    <property type="nucleotide sequence ID" value="NZ_CP092109.1"/>
</dbReference>
<feature type="compositionally biased region" description="Basic and acidic residues" evidence="1">
    <location>
        <begin position="24"/>
        <end position="34"/>
    </location>
</feature>
<feature type="compositionally biased region" description="Low complexity" evidence="1">
    <location>
        <begin position="7"/>
        <end position="16"/>
    </location>
</feature>
<dbReference type="EMBL" id="CP092109">
    <property type="protein sequence ID" value="UWZ79627.1"/>
    <property type="molecule type" value="Genomic_DNA"/>
</dbReference>
<gene>
    <name evidence="2" type="ORF">L9S41_18390</name>
</gene>
<protein>
    <submittedName>
        <fullName evidence="2">Uncharacterized protein</fullName>
    </submittedName>
</protein>
<keyword evidence="3" id="KW-1185">Reference proteome</keyword>
<sequence length="133" mass="15488">MTEQQTGSVQQSSSDKGSGKGRGKSREERLKFQEERRRRRIEMAGRDDVEVISRRSPETNDFIRLLTINDYIVNRLRNQIGRRNGVPATVGIRLLEHNEHLRDELNRLNAEMCQVMNLPYKPPRGFENPLEEA</sequence>
<accession>A0ABY5ZNU4</accession>
<evidence type="ECO:0000256" key="1">
    <source>
        <dbReference type="SAM" id="MobiDB-lite"/>
    </source>
</evidence>